<dbReference type="AlphaFoldDB" id="A0A4P6Q3L5"/>
<keyword evidence="2" id="KW-1185">Reference proteome</keyword>
<protein>
    <submittedName>
        <fullName evidence="1">Uncharacterized protein</fullName>
    </submittedName>
</protein>
<name>A0A4P6Q3L5_9ACTN</name>
<gene>
    <name evidence="1" type="ORF">EKD16_08050</name>
</gene>
<sequence>MRAQEEPPAWLITAHGMAWDIRAFQIEPGVVAFRHEILPSHRAGARTITAATWDRLAQLLDKAERFDADCHARIASSRARAATRADEMAVPA</sequence>
<evidence type="ECO:0000313" key="2">
    <source>
        <dbReference type="Proteomes" id="UP000292235"/>
    </source>
</evidence>
<dbReference type="EMBL" id="CP036455">
    <property type="protein sequence ID" value="QBI53404.1"/>
    <property type="molecule type" value="Genomic_DNA"/>
</dbReference>
<organism evidence="1 2">
    <name type="scientific">Streptomonospora litoralis</name>
    <dbReference type="NCBI Taxonomy" id="2498135"/>
    <lineage>
        <taxon>Bacteria</taxon>
        <taxon>Bacillati</taxon>
        <taxon>Actinomycetota</taxon>
        <taxon>Actinomycetes</taxon>
        <taxon>Streptosporangiales</taxon>
        <taxon>Nocardiopsidaceae</taxon>
        <taxon>Streptomonospora</taxon>
    </lineage>
</organism>
<evidence type="ECO:0000313" key="1">
    <source>
        <dbReference type="EMBL" id="QBI53404.1"/>
    </source>
</evidence>
<proteinExistence type="predicted"/>
<reference evidence="1 2" key="1">
    <citation type="submission" date="2019-02" db="EMBL/GenBank/DDBJ databases">
        <authorList>
            <person name="Khodamoradi S."/>
            <person name="Hahnke R.L."/>
            <person name="Kaempfer P."/>
            <person name="Schumann P."/>
            <person name="Rohde M."/>
            <person name="Steinert M."/>
            <person name="Luzhetskyy A."/>
            <person name="Wink J."/>
            <person name="Ruckert C."/>
        </authorList>
    </citation>
    <scope>NUCLEOTIDE SEQUENCE [LARGE SCALE GENOMIC DNA]</scope>
    <source>
        <strain evidence="1 2">M2</strain>
    </source>
</reference>
<dbReference type="Proteomes" id="UP000292235">
    <property type="component" value="Chromosome"/>
</dbReference>
<dbReference type="KEGG" id="strr:EKD16_08050"/>
<accession>A0A4P6Q3L5</accession>